<dbReference type="AlphaFoldDB" id="A0A377R1S7"/>
<protein>
    <submittedName>
        <fullName evidence="1">Uncharacterized protein</fullName>
    </submittedName>
</protein>
<evidence type="ECO:0000313" key="2">
    <source>
        <dbReference type="Proteomes" id="UP000254293"/>
    </source>
</evidence>
<evidence type="ECO:0000313" key="1">
    <source>
        <dbReference type="EMBL" id="STR02878.1"/>
    </source>
</evidence>
<sequence>MENTEAAVIDVLYAQVRGKPAVLDFADELRFIRILSGLNPHA</sequence>
<name>A0A377R1S7_9NEIS</name>
<organism evidence="1 2">
    <name type="scientific">Kingella potus</name>
    <dbReference type="NCBI Taxonomy" id="265175"/>
    <lineage>
        <taxon>Bacteria</taxon>
        <taxon>Pseudomonadati</taxon>
        <taxon>Pseudomonadota</taxon>
        <taxon>Betaproteobacteria</taxon>
        <taxon>Neisseriales</taxon>
        <taxon>Neisseriaceae</taxon>
        <taxon>Kingella</taxon>
    </lineage>
</organism>
<dbReference type="RefSeq" id="WP_280529829.1">
    <property type="nucleotide sequence ID" value="NZ_CP091516.1"/>
</dbReference>
<accession>A0A377R1S7</accession>
<gene>
    <name evidence="1" type="ORF">NCTC13336_01765</name>
</gene>
<proteinExistence type="predicted"/>
<keyword evidence="2" id="KW-1185">Reference proteome</keyword>
<reference evidence="1 2" key="1">
    <citation type="submission" date="2018-06" db="EMBL/GenBank/DDBJ databases">
        <authorList>
            <consortium name="Pathogen Informatics"/>
            <person name="Doyle S."/>
        </authorList>
    </citation>
    <scope>NUCLEOTIDE SEQUENCE [LARGE SCALE GENOMIC DNA]</scope>
    <source>
        <strain evidence="1 2">NCTC13336</strain>
    </source>
</reference>
<dbReference type="Proteomes" id="UP000254293">
    <property type="component" value="Unassembled WGS sequence"/>
</dbReference>
<dbReference type="EMBL" id="UGJJ01000002">
    <property type="protein sequence ID" value="STR02878.1"/>
    <property type="molecule type" value="Genomic_DNA"/>
</dbReference>